<dbReference type="EC" id="4.2.1.9" evidence="14 15"/>
<evidence type="ECO:0000256" key="8">
    <source>
        <dbReference type="ARBA" id="ARBA00023014"/>
    </source>
</evidence>
<feature type="binding site" description="via carbamate group" evidence="15">
    <location>
        <position position="127"/>
    </location>
    <ligand>
        <name>Mg(2+)</name>
        <dbReference type="ChEBI" id="CHEBI:18420"/>
    </ligand>
</feature>
<evidence type="ECO:0000256" key="5">
    <source>
        <dbReference type="ARBA" id="ARBA00022723"/>
    </source>
</evidence>
<dbReference type="InterPro" id="IPR056740">
    <property type="entry name" value="ILV_EDD_C"/>
</dbReference>
<reference evidence="19" key="1">
    <citation type="journal article" date="2019" name="Int. J. Syst. Evol. Microbiol.">
        <title>The Global Catalogue of Microorganisms (GCM) 10K type strain sequencing project: providing services to taxonomists for standard genome sequencing and annotation.</title>
        <authorList>
            <consortium name="The Broad Institute Genomics Platform"/>
            <consortium name="The Broad Institute Genome Sequencing Center for Infectious Disease"/>
            <person name="Wu L."/>
            <person name="Ma J."/>
        </authorList>
    </citation>
    <scope>NUCLEOTIDE SEQUENCE [LARGE SCALE GENOMIC DNA]</scope>
    <source>
        <strain evidence="19">CCUG 56754</strain>
    </source>
</reference>
<evidence type="ECO:0000256" key="6">
    <source>
        <dbReference type="ARBA" id="ARBA00022842"/>
    </source>
</evidence>
<proteinExistence type="inferred from homology"/>
<keyword evidence="3 15" id="KW-0028">Amino-acid biosynthesis</keyword>
<dbReference type="Pfam" id="PF24877">
    <property type="entry name" value="ILV_EDD_C"/>
    <property type="match status" value="1"/>
</dbReference>
<comment type="caution">
    <text evidence="15">Lacks conserved residue(s) required for the propagation of feature annotation.</text>
</comment>
<evidence type="ECO:0000259" key="17">
    <source>
        <dbReference type="Pfam" id="PF24877"/>
    </source>
</evidence>
<keyword evidence="10 15" id="KW-0100">Branched-chain amino acid biosynthesis</keyword>
<comment type="pathway">
    <text evidence="12 15">Amino-acid biosynthesis; L-valine biosynthesis; L-valine from pyruvate: step 3/4.</text>
</comment>
<keyword evidence="9 15" id="KW-0456">Lyase</keyword>
<comment type="caution">
    <text evidence="18">The sequence shown here is derived from an EMBL/GenBank/DDBJ whole genome shotgun (WGS) entry which is preliminary data.</text>
</comment>
<feature type="active site" description="Proton acceptor" evidence="15">
    <location>
        <position position="474"/>
    </location>
</feature>
<dbReference type="HAMAP" id="MF_00012">
    <property type="entry name" value="IlvD"/>
    <property type="match status" value="1"/>
</dbReference>
<evidence type="ECO:0000256" key="4">
    <source>
        <dbReference type="ARBA" id="ARBA00022714"/>
    </source>
</evidence>
<dbReference type="PROSITE" id="PS00886">
    <property type="entry name" value="ILVD_EDD_1"/>
    <property type="match status" value="1"/>
</dbReference>
<keyword evidence="6 15" id="KW-0460">Magnesium</keyword>
<accession>A0ABW3LHI6</accession>
<dbReference type="PANTHER" id="PTHR21000">
    <property type="entry name" value="DIHYDROXY-ACID DEHYDRATASE DAD"/>
    <property type="match status" value="1"/>
</dbReference>
<evidence type="ECO:0000256" key="3">
    <source>
        <dbReference type="ARBA" id="ARBA00022605"/>
    </source>
</evidence>
<comment type="catalytic activity">
    <reaction evidence="11">
        <text>(2R)-2,3-dihydroxy-3-methylbutanoate = 3-methyl-2-oxobutanoate + H2O</text>
        <dbReference type="Rhea" id="RHEA:24809"/>
        <dbReference type="ChEBI" id="CHEBI:11851"/>
        <dbReference type="ChEBI" id="CHEBI:15377"/>
        <dbReference type="ChEBI" id="CHEBI:49072"/>
        <dbReference type="EC" id="4.2.1.9"/>
    </reaction>
    <physiologicalReaction direction="left-to-right" evidence="11">
        <dbReference type="Rhea" id="RHEA:24810"/>
    </physiologicalReaction>
</comment>
<gene>
    <name evidence="15 18" type="primary">ilvD</name>
    <name evidence="18" type="ORF">ACFQ3N_03535</name>
</gene>
<dbReference type="RefSeq" id="WP_390359582.1">
    <property type="nucleotide sequence ID" value="NZ_JBHTKJ010000007.1"/>
</dbReference>
<dbReference type="InterPro" id="IPR004404">
    <property type="entry name" value="DihydroxyA_deHydtase"/>
</dbReference>
<sequence>MEKDLRIKSQVFSEGSLKAPNRAMLRAVGVTDEDFKKPMIGIASTWSEVTPCNIHIDDLAIYAKEGAKEAGSVPLIFNTITVSDGISMGTQGMRYSLPSRDVIADSIETVVGAESLDGLVAIGACDKNIPGCMIAIANAEVPAVFLYGGTIAPGNHNGKDIDIVSVFEGVGKHNNGDIDDEELRSIECKACPGAGSCGGMYTANTMASAVEAMGMSLPGSSSNPAESQEKAADCRDAGEAVYHLLEKRIFPKDIMTKEAFENAITVVMALGGSTNAVLHLLSIAHAIEVDVTIDDFNRIQAKTPHLADLKPSGQYVMQDLHRVGGVQAVMKLLYEAGYLHGDCITVTGKTIAENMAEAPSLEEGQNVIMPFENPKRADGPLIVLKGNLAPSGAVAKVSGVKVKRHSGPARVFNTEKEATQAVRENKINDGDVLVIRHVGPKGGPGMPEMLSVSSLLVGKGLGEKVALLTDGRFSGGTHGLVVGHIAPEAQVGGPIAFLQEGDTVTIDSDKKEITVEVAEAVLEKRRKEWVAPPLYKKGILGKYAHNVSCSSKGAVTDFLADRKV</sequence>
<dbReference type="PANTHER" id="PTHR21000:SF5">
    <property type="entry name" value="DIHYDROXY-ACID DEHYDRATASE, MITOCHONDRIAL"/>
    <property type="match status" value="1"/>
</dbReference>
<feature type="binding site" evidence="15">
    <location>
        <position position="448"/>
    </location>
    <ligand>
        <name>Mg(2+)</name>
        <dbReference type="ChEBI" id="CHEBI:18420"/>
    </ligand>
</feature>
<dbReference type="EMBL" id="JBHTKJ010000007">
    <property type="protein sequence ID" value="MFD1037497.1"/>
    <property type="molecule type" value="Genomic_DNA"/>
</dbReference>
<comment type="catalytic activity">
    <reaction evidence="15">
        <text>(2R,3R)-2,3-dihydroxy-3-methylpentanoate = (S)-3-methyl-2-oxopentanoate + H2O</text>
        <dbReference type="Rhea" id="RHEA:27694"/>
        <dbReference type="ChEBI" id="CHEBI:15377"/>
        <dbReference type="ChEBI" id="CHEBI:35146"/>
        <dbReference type="ChEBI" id="CHEBI:49258"/>
        <dbReference type="EC" id="4.2.1.9"/>
    </reaction>
</comment>
<comment type="similarity">
    <text evidence="2 15">Belongs to the IlvD/Edd family.</text>
</comment>
<dbReference type="InterPro" id="IPR050165">
    <property type="entry name" value="DHAD_IlvD/Edd"/>
</dbReference>
<evidence type="ECO:0000313" key="18">
    <source>
        <dbReference type="EMBL" id="MFD1037497.1"/>
    </source>
</evidence>
<dbReference type="NCBIfam" id="NF002068">
    <property type="entry name" value="PRK00911.1"/>
    <property type="match status" value="1"/>
</dbReference>
<feature type="binding site" evidence="15">
    <location>
        <position position="52"/>
    </location>
    <ligand>
        <name>[2Fe-2S] cluster</name>
        <dbReference type="ChEBI" id="CHEBI:190135"/>
    </ligand>
</feature>
<evidence type="ECO:0000256" key="13">
    <source>
        <dbReference type="ARBA" id="ARBA00029437"/>
    </source>
</evidence>
<dbReference type="SUPFAM" id="SSF52016">
    <property type="entry name" value="LeuD/IlvD-like"/>
    <property type="match status" value="1"/>
</dbReference>
<dbReference type="GO" id="GO:0004160">
    <property type="term" value="F:dihydroxy-acid dehydratase activity"/>
    <property type="evidence" value="ECO:0007669"/>
    <property type="project" value="UniProtKB-EC"/>
</dbReference>
<feature type="binding site" evidence="15">
    <location>
        <position position="126"/>
    </location>
    <ligand>
        <name>Mg(2+)</name>
        <dbReference type="ChEBI" id="CHEBI:18420"/>
    </ligand>
</feature>
<keyword evidence="7 15" id="KW-0408">Iron</keyword>
<evidence type="ECO:0000313" key="19">
    <source>
        <dbReference type="Proteomes" id="UP001597040"/>
    </source>
</evidence>
<dbReference type="SUPFAM" id="SSF143975">
    <property type="entry name" value="IlvD/EDD N-terminal domain-like"/>
    <property type="match status" value="1"/>
</dbReference>
<dbReference type="Proteomes" id="UP001597040">
    <property type="component" value="Unassembled WGS sequence"/>
</dbReference>
<evidence type="ECO:0000259" key="16">
    <source>
        <dbReference type="Pfam" id="PF00920"/>
    </source>
</evidence>
<dbReference type="Gene3D" id="3.50.30.80">
    <property type="entry name" value="IlvD/EDD C-terminal domain-like"/>
    <property type="match status" value="1"/>
</dbReference>
<evidence type="ECO:0000256" key="1">
    <source>
        <dbReference type="ARBA" id="ARBA00001946"/>
    </source>
</evidence>
<feature type="modified residue" description="N6-carboxylysine" evidence="15">
    <location>
        <position position="127"/>
    </location>
</feature>
<dbReference type="PROSITE" id="PS00887">
    <property type="entry name" value="ILVD_EDD_2"/>
    <property type="match status" value="1"/>
</dbReference>
<protein>
    <recommendedName>
        <fullName evidence="14 15">Dihydroxy-acid dehydratase</fullName>
        <shortName evidence="15">DAD</shortName>
        <ecNumber evidence="14 15">4.2.1.9</ecNumber>
    </recommendedName>
</protein>
<feature type="domain" description="Dihydroxy-acid/6-phosphogluconate dehydratase C-terminal" evidence="17">
    <location>
        <begin position="366"/>
        <end position="554"/>
    </location>
</feature>
<dbReference type="InterPro" id="IPR037237">
    <property type="entry name" value="IlvD/EDD_N"/>
</dbReference>
<evidence type="ECO:0000256" key="14">
    <source>
        <dbReference type="ARBA" id="ARBA00029490"/>
    </source>
</evidence>
<organism evidence="18 19">
    <name type="scientific">Virgibacillus byunsanensis</name>
    <dbReference type="NCBI Taxonomy" id="570945"/>
    <lineage>
        <taxon>Bacteria</taxon>
        <taxon>Bacillati</taxon>
        <taxon>Bacillota</taxon>
        <taxon>Bacilli</taxon>
        <taxon>Bacillales</taxon>
        <taxon>Bacillaceae</taxon>
        <taxon>Virgibacillus</taxon>
    </lineage>
</organism>
<evidence type="ECO:0000256" key="15">
    <source>
        <dbReference type="HAMAP-Rule" id="MF_00012"/>
    </source>
</evidence>
<keyword evidence="8 15" id="KW-0411">Iron-sulfur</keyword>
<comment type="cofactor">
    <cofactor evidence="1 15">
        <name>Mg(2+)</name>
        <dbReference type="ChEBI" id="CHEBI:18420"/>
    </cofactor>
</comment>
<evidence type="ECO:0000256" key="12">
    <source>
        <dbReference type="ARBA" id="ARBA00029436"/>
    </source>
</evidence>
<dbReference type="NCBIfam" id="TIGR00110">
    <property type="entry name" value="ilvD"/>
    <property type="match status" value="1"/>
</dbReference>
<name>A0ABW3LHI6_9BACI</name>
<feature type="binding site" evidence="15">
    <location>
        <position position="84"/>
    </location>
    <ligand>
        <name>Mg(2+)</name>
        <dbReference type="ChEBI" id="CHEBI:18420"/>
    </ligand>
</feature>
<evidence type="ECO:0000256" key="10">
    <source>
        <dbReference type="ARBA" id="ARBA00023304"/>
    </source>
</evidence>
<evidence type="ECO:0000256" key="2">
    <source>
        <dbReference type="ARBA" id="ARBA00006486"/>
    </source>
</evidence>
<evidence type="ECO:0000256" key="9">
    <source>
        <dbReference type="ARBA" id="ARBA00023239"/>
    </source>
</evidence>
<dbReference type="InterPro" id="IPR042096">
    <property type="entry name" value="Dihydro-acid_dehy_C"/>
</dbReference>
<keyword evidence="19" id="KW-1185">Reference proteome</keyword>
<keyword evidence="4 15" id="KW-0001">2Fe-2S</keyword>
<evidence type="ECO:0000256" key="7">
    <source>
        <dbReference type="ARBA" id="ARBA00023004"/>
    </source>
</evidence>
<comment type="function">
    <text evidence="15">Functions in the biosynthesis of branched-chain amino acids. Catalyzes the dehydration of (2R,3R)-2,3-dihydroxy-3-methylpentanoate (2,3-dihydroxy-3-methylvalerate) into 2-oxo-3-methylpentanoate (2-oxo-3-methylvalerate) and of (2R)-2,3-dihydroxy-3-methylbutanoate (2,3-dihydroxyisovalerate) into 2-oxo-3-methylbutanoate (2-oxoisovalerate), the penultimate precursor to L-isoleucine and L-valine, respectively.</text>
</comment>
<evidence type="ECO:0000256" key="11">
    <source>
        <dbReference type="ARBA" id="ARBA00029304"/>
    </source>
</evidence>
<dbReference type="Pfam" id="PF00920">
    <property type="entry name" value="ILVD_EDD_N"/>
    <property type="match status" value="1"/>
</dbReference>
<comment type="cofactor">
    <cofactor evidence="15">
        <name>[2Fe-2S] cluster</name>
        <dbReference type="ChEBI" id="CHEBI:190135"/>
    </cofactor>
    <text evidence="15">Binds 1 [2Fe-2S] cluster per subunit. This cluster acts as a Lewis acid cofactor.</text>
</comment>
<dbReference type="InterPro" id="IPR020558">
    <property type="entry name" value="DiOHA_6PGluconate_deHydtase_CS"/>
</dbReference>
<comment type="subunit">
    <text evidence="15">Homodimer.</text>
</comment>
<comment type="pathway">
    <text evidence="13 15">Amino-acid biosynthesis; L-isoleucine biosynthesis; L-isoleucine from 2-oxobutanoate: step 3/4.</text>
</comment>
<keyword evidence="5 15" id="KW-0479">Metal-binding</keyword>
<dbReference type="InterPro" id="IPR000581">
    <property type="entry name" value="ILV_EDD_N"/>
</dbReference>
<feature type="domain" description="Dihydroxy-acid/6-phosphogluconate dehydratase N-terminal" evidence="16">
    <location>
        <begin position="37"/>
        <end position="354"/>
    </location>
</feature>